<dbReference type="PANTHER" id="PTHR43877">
    <property type="entry name" value="AMINOALKYLPHOSPHONATE N-ACETYLTRANSFERASE-RELATED-RELATED"/>
    <property type="match status" value="1"/>
</dbReference>
<proteinExistence type="predicted"/>
<dbReference type="PROSITE" id="PS51186">
    <property type="entry name" value="GNAT"/>
    <property type="match status" value="1"/>
</dbReference>
<evidence type="ECO:0000259" key="3">
    <source>
        <dbReference type="PROSITE" id="PS51186"/>
    </source>
</evidence>
<evidence type="ECO:0000313" key="5">
    <source>
        <dbReference type="Proteomes" id="UP001158067"/>
    </source>
</evidence>
<keyword evidence="2" id="KW-0012">Acyltransferase</keyword>
<organism evidence="4 5">
    <name type="scientific">Neorhodopirellula lusitana</name>
    <dbReference type="NCBI Taxonomy" id="445327"/>
    <lineage>
        <taxon>Bacteria</taxon>
        <taxon>Pseudomonadati</taxon>
        <taxon>Planctomycetota</taxon>
        <taxon>Planctomycetia</taxon>
        <taxon>Pirellulales</taxon>
        <taxon>Pirellulaceae</taxon>
        <taxon>Neorhodopirellula</taxon>
    </lineage>
</organism>
<dbReference type="Pfam" id="PF00583">
    <property type="entry name" value="Acetyltransf_1"/>
    <property type="match status" value="1"/>
</dbReference>
<feature type="domain" description="N-acetyltransferase" evidence="3">
    <location>
        <begin position="202"/>
        <end position="369"/>
    </location>
</feature>
<gene>
    <name evidence="4" type="ORF">SAMN06265222_10955</name>
</gene>
<dbReference type="CDD" id="cd04301">
    <property type="entry name" value="NAT_SF"/>
    <property type="match status" value="1"/>
</dbReference>
<dbReference type="InterPro" id="IPR050832">
    <property type="entry name" value="Bact_Acetyltransf"/>
</dbReference>
<dbReference type="Gene3D" id="3.40.630.30">
    <property type="match status" value="1"/>
</dbReference>
<comment type="caution">
    <text evidence="4">The sequence shown here is derived from an EMBL/GenBank/DDBJ whole genome shotgun (WGS) entry which is preliminary data.</text>
</comment>
<dbReference type="Proteomes" id="UP001158067">
    <property type="component" value="Unassembled WGS sequence"/>
</dbReference>
<dbReference type="InterPro" id="IPR000182">
    <property type="entry name" value="GNAT_dom"/>
</dbReference>
<sequence length="369" mass="40337">MPPTSSLLSLPNNQDIYVWELPVAELAAVLNDFLGRLSPTRVSIVTDQLRAILRAEGQQELVVLAASAGAANLDAAVVLIATIAKPGDTATVLHMDWTRPASSGDAEIAQDRETAQGCALAIAQRLTPIFSAHDVRFIQWATDPEETTSHSVSSDADQSVFAWPRRTGFSPIGTLDYLAMDYPTAGNPTAETRVDLEGEATVVIEPLASDSPSVVADFEQVIQRTYQGSLDCPQLEEYRAPAEIIQSYRNVDSYAPDLWFWVRAAGNDDSSCGEVVGCMMLAKHCNSTTNDLVLELVYMGVLPEHRGRRYGQQIMQQIAQVCIKENASRLVLAVDQRNHPAHAAYRRSGMQSLFRETVWVHSNQPASLG</sequence>
<dbReference type="EMBL" id="FXUG01000009">
    <property type="protein sequence ID" value="SMP65473.1"/>
    <property type="molecule type" value="Genomic_DNA"/>
</dbReference>
<accession>A0ABY1QEK2</accession>
<dbReference type="InterPro" id="IPR016181">
    <property type="entry name" value="Acyl_CoA_acyltransferase"/>
</dbReference>
<dbReference type="PANTHER" id="PTHR43877:SF2">
    <property type="entry name" value="AMINOALKYLPHOSPHONATE N-ACETYLTRANSFERASE-RELATED"/>
    <property type="match status" value="1"/>
</dbReference>
<evidence type="ECO:0000256" key="2">
    <source>
        <dbReference type="ARBA" id="ARBA00023315"/>
    </source>
</evidence>
<protein>
    <recommendedName>
        <fullName evidence="3">N-acetyltransferase domain-containing protein</fullName>
    </recommendedName>
</protein>
<keyword evidence="5" id="KW-1185">Reference proteome</keyword>
<evidence type="ECO:0000256" key="1">
    <source>
        <dbReference type="ARBA" id="ARBA00022679"/>
    </source>
</evidence>
<evidence type="ECO:0000313" key="4">
    <source>
        <dbReference type="EMBL" id="SMP65473.1"/>
    </source>
</evidence>
<keyword evidence="1" id="KW-0808">Transferase</keyword>
<reference evidence="4 5" key="1">
    <citation type="submission" date="2017-05" db="EMBL/GenBank/DDBJ databases">
        <authorList>
            <person name="Varghese N."/>
            <person name="Submissions S."/>
        </authorList>
    </citation>
    <scope>NUCLEOTIDE SEQUENCE [LARGE SCALE GENOMIC DNA]</scope>
    <source>
        <strain evidence="4 5">DSM 25457</strain>
    </source>
</reference>
<name>A0ABY1QEK2_9BACT</name>
<dbReference type="SUPFAM" id="SSF55729">
    <property type="entry name" value="Acyl-CoA N-acyltransferases (Nat)"/>
    <property type="match status" value="1"/>
</dbReference>